<feature type="non-terminal residue" evidence="2">
    <location>
        <position position="1"/>
    </location>
</feature>
<accession>A0A6L2PS78</accession>
<dbReference type="AlphaFoldDB" id="A0A6L2PS78"/>
<name>A0A6L2PS78_COPFO</name>
<dbReference type="Proteomes" id="UP000502823">
    <property type="component" value="Unassembled WGS sequence"/>
</dbReference>
<evidence type="ECO:0000256" key="1">
    <source>
        <dbReference type="SAM" id="MobiDB-lite"/>
    </source>
</evidence>
<evidence type="ECO:0000313" key="3">
    <source>
        <dbReference type="Proteomes" id="UP000502823"/>
    </source>
</evidence>
<organism evidence="2 3">
    <name type="scientific">Coptotermes formosanus</name>
    <name type="common">Formosan subterranean termite</name>
    <dbReference type="NCBI Taxonomy" id="36987"/>
    <lineage>
        <taxon>Eukaryota</taxon>
        <taxon>Metazoa</taxon>
        <taxon>Ecdysozoa</taxon>
        <taxon>Arthropoda</taxon>
        <taxon>Hexapoda</taxon>
        <taxon>Insecta</taxon>
        <taxon>Pterygota</taxon>
        <taxon>Neoptera</taxon>
        <taxon>Polyneoptera</taxon>
        <taxon>Dictyoptera</taxon>
        <taxon>Blattodea</taxon>
        <taxon>Blattoidea</taxon>
        <taxon>Termitoidae</taxon>
        <taxon>Rhinotermitidae</taxon>
        <taxon>Coptotermes</taxon>
    </lineage>
</organism>
<evidence type="ECO:0000313" key="2">
    <source>
        <dbReference type="EMBL" id="GFG35473.1"/>
    </source>
</evidence>
<proteinExistence type="predicted"/>
<sequence>TTTRLQQQRRRKDSVPPLPHMRRRQQQRPILGGASPRPTRPVLSTCTAQVRPIVWRATCRLPAHNPLASRLLR</sequence>
<reference evidence="3" key="1">
    <citation type="submission" date="2020-01" db="EMBL/GenBank/DDBJ databases">
        <title>Draft genome sequence of the Termite Coptotermes fromosanus.</title>
        <authorList>
            <person name="Itakura S."/>
            <person name="Yosikawa Y."/>
            <person name="Umezawa K."/>
        </authorList>
    </citation>
    <scope>NUCLEOTIDE SEQUENCE [LARGE SCALE GENOMIC DNA]</scope>
</reference>
<feature type="region of interest" description="Disordered" evidence="1">
    <location>
        <begin position="1"/>
        <end position="42"/>
    </location>
</feature>
<dbReference type="InParanoid" id="A0A6L2PS78"/>
<keyword evidence="3" id="KW-1185">Reference proteome</keyword>
<protein>
    <submittedName>
        <fullName evidence="2">Uncharacterized protein</fullName>
    </submittedName>
</protein>
<gene>
    <name evidence="2" type="ORF">Cfor_09128</name>
</gene>
<comment type="caution">
    <text evidence="2">The sequence shown here is derived from an EMBL/GenBank/DDBJ whole genome shotgun (WGS) entry which is preliminary data.</text>
</comment>
<dbReference type="EMBL" id="BLKM01000550">
    <property type="protein sequence ID" value="GFG35473.1"/>
    <property type="molecule type" value="Genomic_DNA"/>
</dbReference>
<feature type="non-terminal residue" evidence="2">
    <location>
        <position position="73"/>
    </location>
</feature>